<proteinExistence type="predicted"/>
<dbReference type="AlphaFoldDB" id="A0A645G2P4"/>
<accession>A0A645G2P4</accession>
<name>A0A645G2P4_9ZZZZ</name>
<dbReference type="EMBL" id="VSSQ01069006">
    <property type="protein sequence ID" value="MPN21111.1"/>
    <property type="molecule type" value="Genomic_DNA"/>
</dbReference>
<sequence>MGADGIFAFRIIAFQLFEQRIRRRLVAGQQQLALGFVKRIGRVFTGIGRRIAPENIGRIVIR</sequence>
<protein>
    <submittedName>
        <fullName evidence="1">Uncharacterized protein</fullName>
    </submittedName>
</protein>
<comment type="caution">
    <text evidence="1">The sequence shown here is derived from an EMBL/GenBank/DDBJ whole genome shotgun (WGS) entry which is preliminary data.</text>
</comment>
<gene>
    <name evidence="1" type="ORF">SDC9_168490</name>
</gene>
<organism evidence="1">
    <name type="scientific">bioreactor metagenome</name>
    <dbReference type="NCBI Taxonomy" id="1076179"/>
    <lineage>
        <taxon>unclassified sequences</taxon>
        <taxon>metagenomes</taxon>
        <taxon>ecological metagenomes</taxon>
    </lineage>
</organism>
<reference evidence="1" key="1">
    <citation type="submission" date="2019-08" db="EMBL/GenBank/DDBJ databases">
        <authorList>
            <person name="Kucharzyk K."/>
            <person name="Murdoch R.W."/>
            <person name="Higgins S."/>
            <person name="Loffler F."/>
        </authorList>
    </citation>
    <scope>NUCLEOTIDE SEQUENCE</scope>
</reference>
<evidence type="ECO:0000313" key="1">
    <source>
        <dbReference type="EMBL" id="MPN21111.1"/>
    </source>
</evidence>